<protein>
    <submittedName>
        <fullName evidence="3">18163_t:CDS:1</fullName>
    </submittedName>
</protein>
<feature type="compositionally biased region" description="Low complexity" evidence="2">
    <location>
        <begin position="322"/>
        <end position="339"/>
    </location>
</feature>
<dbReference type="OrthoDB" id="2422919at2759"/>
<feature type="compositionally biased region" description="Polar residues" evidence="2">
    <location>
        <begin position="234"/>
        <end position="281"/>
    </location>
</feature>
<evidence type="ECO:0000256" key="1">
    <source>
        <dbReference type="SAM" id="Coils"/>
    </source>
</evidence>
<feature type="region of interest" description="Disordered" evidence="2">
    <location>
        <begin position="433"/>
        <end position="452"/>
    </location>
</feature>
<name>A0A9N9F6C3_9GLOM</name>
<comment type="caution">
    <text evidence="3">The sequence shown here is derived from an EMBL/GenBank/DDBJ whole genome shotgun (WGS) entry which is preliminary data.</text>
</comment>
<reference evidence="3" key="1">
    <citation type="submission" date="2021-06" db="EMBL/GenBank/DDBJ databases">
        <authorList>
            <person name="Kallberg Y."/>
            <person name="Tangrot J."/>
            <person name="Rosling A."/>
        </authorList>
    </citation>
    <scope>NUCLEOTIDE SEQUENCE</scope>
    <source>
        <strain evidence="3">CL551</strain>
    </source>
</reference>
<evidence type="ECO:0000256" key="2">
    <source>
        <dbReference type="SAM" id="MobiDB-lite"/>
    </source>
</evidence>
<evidence type="ECO:0000313" key="3">
    <source>
        <dbReference type="EMBL" id="CAG8512024.1"/>
    </source>
</evidence>
<dbReference type="Proteomes" id="UP000789342">
    <property type="component" value="Unassembled WGS sequence"/>
</dbReference>
<gene>
    <name evidence="3" type="ORF">AMORRO_LOCUS3776</name>
</gene>
<sequence>MDSPTGITPSIVAPHKPVDIHVPHPSSVLRYSNTTSTTSHPLKSSLSFSLNQGPYHGLPLFTHPSHLLLNSSSDESDTDEEEDVCLDDSDDQIDASDDGSDTEVDYVYSPFGRPPSRLGHRVSPTTKKQLSNNRRNKSHISIERLKVDNSFLKNQNAKLLLEIEHSRSTIQALRNIVNQKDLDLQNVRNENRFLEALIRSKHAKDGSIIVRSGGDGAVNGSDDKTKEPTRSNKESSSALKCQQKQPTKSIPESPQPSSSKLSATMTIENPSLLQHSPSTVDSPKPPLPPLSPKRKKQRRWSMDFGPQNPLTTDESSDDQDADTSASSRRHPASSTSSSTIYTNDRRSTSSSRSVPRLIKRKTGDIIQSLASCRPTSTKNGYDYSPSCSPTLVRSDTSDDEYEDNREEEVECEDIDEKSQKQRRLGHRLFGKIFSSSSSSSTTAAAARGPLSR</sequence>
<feature type="coiled-coil region" evidence="1">
    <location>
        <begin position="142"/>
        <end position="204"/>
    </location>
</feature>
<feature type="compositionally biased region" description="Acidic residues" evidence="2">
    <location>
        <begin position="74"/>
        <end position="104"/>
    </location>
</feature>
<keyword evidence="1" id="KW-0175">Coiled coil</keyword>
<dbReference type="AlphaFoldDB" id="A0A9N9F6C3"/>
<proteinExistence type="predicted"/>
<accession>A0A9N9F6C3</accession>
<organism evidence="3 4">
    <name type="scientific">Acaulospora morrowiae</name>
    <dbReference type="NCBI Taxonomy" id="94023"/>
    <lineage>
        <taxon>Eukaryota</taxon>
        <taxon>Fungi</taxon>
        <taxon>Fungi incertae sedis</taxon>
        <taxon>Mucoromycota</taxon>
        <taxon>Glomeromycotina</taxon>
        <taxon>Glomeromycetes</taxon>
        <taxon>Diversisporales</taxon>
        <taxon>Acaulosporaceae</taxon>
        <taxon>Acaulospora</taxon>
    </lineage>
</organism>
<feature type="region of interest" description="Disordered" evidence="2">
    <location>
        <begin position="208"/>
        <end position="422"/>
    </location>
</feature>
<feature type="compositionally biased region" description="Acidic residues" evidence="2">
    <location>
        <begin position="397"/>
        <end position="415"/>
    </location>
</feature>
<dbReference type="EMBL" id="CAJVPV010001914">
    <property type="protein sequence ID" value="CAG8512024.1"/>
    <property type="molecule type" value="Genomic_DNA"/>
</dbReference>
<feature type="compositionally biased region" description="Low complexity" evidence="2">
    <location>
        <begin position="434"/>
        <end position="446"/>
    </location>
</feature>
<feature type="compositionally biased region" description="Basic and acidic residues" evidence="2">
    <location>
        <begin position="221"/>
        <end position="233"/>
    </location>
</feature>
<feature type="region of interest" description="Disordered" evidence="2">
    <location>
        <begin position="69"/>
        <end position="139"/>
    </location>
</feature>
<keyword evidence="4" id="KW-1185">Reference proteome</keyword>
<feature type="compositionally biased region" description="Polar residues" evidence="2">
    <location>
        <begin position="368"/>
        <end position="394"/>
    </location>
</feature>
<evidence type="ECO:0000313" key="4">
    <source>
        <dbReference type="Proteomes" id="UP000789342"/>
    </source>
</evidence>
<feature type="compositionally biased region" description="Polar residues" evidence="2">
    <location>
        <begin position="123"/>
        <end position="133"/>
    </location>
</feature>